<evidence type="ECO:0008006" key="7">
    <source>
        <dbReference type="Google" id="ProtNLM"/>
    </source>
</evidence>
<sequence>MWQVILGAAIAGSTGFVAKRLFNPFSRDSPTPENYAEEQEPVTPPVSIGFLDSPCDKTNGVFRFSSSGSTVNSGSGSGSSPGFRKSSGVKCRVRVRGLMKKKKKKNSGGCEIEKRSGNVGAFEMKSEVCSKKTKTLGAASASKRGSCYSNQDHSSFSSALGVCMMYMMSAEKGEISKLHAATEETTKVIQELKDELSRIKSLQGFKFRGCAASSEKSGQIDLNRSEMVSRVSLDIKSGNDGEYASSVLTEEPEQEAVEMEQLEMELESELQKLNLAETSDVMEECKDLVNGAESYQCGGISASELDKKLSHLLIEQQEGQINELEAELQTTQSKLQEKEAELQALKVCVRRLTEFPLLDRSDDEHEEDLNQDLSVSWSQHNKTDHEARKQIIGMKRPMESSCIHTPSCNTKMIQISEGSYHQVMPRWWSVQTRPDSVD</sequence>
<feature type="coiled-coil region" evidence="1">
    <location>
        <begin position="307"/>
        <end position="348"/>
    </location>
</feature>
<dbReference type="Proteomes" id="UP000426265">
    <property type="component" value="Unassembled WGS sequence"/>
</dbReference>
<dbReference type="PANTHER" id="PTHR33476">
    <property type="entry name" value="EMB|CAB62613.1"/>
    <property type="match status" value="1"/>
</dbReference>
<dbReference type="EMBL" id="CACRSJ010000106">
    <property type="protein sequence ID" value="VYS56820.1"/>
    <property type="molecule type" value="Genomic_DNA"/>
</dbReference>
<dbReference type="OrthoDB" id="1657181at2759"/>
<evidence type="ECO:0000256" key="1">
    <source>
        <dbReference type="SAM" id="Coils"/>
    </source>
</evidence>
<evidence type="ECO:0000313" key="4">
    <source>
        <dbReference type="EMBL" id="VYS56820.1"/>
    </source>
</evidence>
<dbReference type="ExpressionAtlas" id="A0A5S9XB73">
    <property type="expression patterns" value="baseline and differential"/>
</dbReference>
<keyword evidence="1" id="KW-0175">Coiled coil</keyword>
<organism evidence="3 6">
    <name type="scientific">Arabidopsis thaliana</name>
    <name type="common">Mouse-ear cress</name>
    <dbReference type="NCBI Taxonomy" id="3702"/>
    <lineage>
        <taxon>Eukaryota</taxon>
        <taxon>Viridiplantae</taxon>
        <taxon>Streptophyta</taxon>
        <taxon>Embryophyta</taxon>
        <taxon>Tracheophyta</taxon>
        <taxon>Spermatophyta</taxon>
        <taxon>Magnoliopsida</taxon>
        <taxon>eudicotyledons</taxon>
        <taxon>Gunneridae</taxon>
        <taxon>Pentapetalae</taxon>
        <taxon>rosids</taxon>
        <taxon>malvids</taxon>
        <taxon>Brassicales</taxon>
        <taxon>Brassicaceae</taxon>
        <taxon>Camelineae</taxon>
        <taxon>Arabidopsis</taxon>
    </lineage>
</organism>
<accession>A0A5S9XB73</accession>
<dbReference type="GO" id="GO:0008356">
    <property type="term" value="P:asymmetric cell division"/>
    <property type="evidence" value="ECO:0007669"/>
    <property type="project" value="InterPro"/>
</dbReference>
<proteinExistence type="predicted"/>
<evidence type="ECO:0000313" key="5">
    <source>
        <dbReference type="Proteomes" id="UP000426265"/>
    </source>
</evidence>
<evidence type="ECO:0000313" key="6">
    <source>
        <dbReference type="Proteomes" id="UP000434276"/>
    </source>
</evidence>
<evidence type="ECO:0000313" key="3">
    <source>
        <dbReference type="EMBL" id="CAA0381866.1"/>
    </source>
</evidence>
<name>A0A5S9XB73_ARATH</name>
<dbReference type="EMBL" id="CACSHJ010000089">
    <property type="protein sequence ID" value="CAA0381866.1"/>
    <property type="molecule type" value="Genomic_DNA"/>
</dbReference>
<protein>
    <recommendedName>
        <fullName evidence="7">POLAR LOCALIZATION DURING ASYMMETRIC DIVISION AND protein</fullName>
    </recommendedName>
</protein>
<evidence type="ECO:0000256" key="2">
    <source>
        <dbReference type="SAM" id="MobiDB-lite"/>
    </source>
</evidence>
<dbReference type="InterPro" id="IPR040348">
    <property type="entry name" value="POLAR-like"/>
</dbReference>
<feature type="region of interest" description="Disordered" evidence="2">
    <location>
        <begin position="66"/>
        <end position="89"/>
    </location>
</feature>
<dbReference type="AlphaFoldDB" id="A0A5S9XB73"/>
<accession>A0A654F6Q3</accession>
<dbReference type="Proteomes" id="UP000434276">
    <property type="component" value="Unassembled WGS sequence"/>
</dbReference>
<reference evidence="3 6" key="1">
    <citation type="submission" date="2019-12" db="EMBL/GenBank/DDBJ databases">
        <authorList>
            <person name="Jiao W.-B."/>
            <person name="Schneeberger K."/>
        </authorList>
    </citation>
    <scope>NUCLEOTIDE SEQUENCE [LARGE SCALE GENOMIC DNA]</scope>
    <source>
        <strain evidence="5">cv. An-1</strain>
        <strain evidence="6">cv. C24</strain>
    </source>
</reference>
<gene>
    <name evidence="4" type="ORF">AN1_LOCUS12271</name>
    <name evidence="3" type="ORF">C24_LOCUS12104</name>
</gene>
<feature type="compositionally biased region" description="Low complexity" evidence="2">
    <location>
        <begin position="66"/>
        <end position="88"/>
    </location>
</feature>
<dbReference type="PANTHER" id="PTHR33476:SF4">
    <property type="entry name" value="POLAR LOCALIZATION DURING ASYMMETRIC DIVISION AND PROTEIN"/>
    <property type="match status" value="1"/>
</dbReference>